<feature type="transmembrane region" description="Helical" evidence="8">
    <location>
        <begin position="310"/>
        <end position="329"/>
    </location>
</feature>
<proteinExistence type="predicted"/>
<organism evidence="10 11">
    <name type="scientific">Limibacillus halophilus</name>
    <dbReference type="NCBI Taxonomy" id="1579333"/>
    <lineage>
        <taxon>Bacteria</taxon>
        <taxon>Pseudomonadati</taxon>
        <taxon>Pseudomonadota</taxon>
        <taxon>Alphaproteobacteria</taxon>
        <taxon>Rhodospirillales</taxon>
        <taxon>Rhodovibrionaceae</taxon>
        <taxon>Limibacillus</taxon>
    </lineage>
</organism>
<keyword evidence="5 8" id="KW-0812">Transmembrane</keyword>
<feature type="transmembrane region" description="Helical" evidence="8">
    <location>
        <begin position="433"/>
        <end position="452"/>
    </location>
</feature>
<keyword evidence="7 8" id="KW-0472">Membrane</keyword>
<feature type="transmembrane region" description="Helical" evidence="8">
    <location>
        <begin position="369"/>
        <end position="388"/>
    </location>
</feature>
<feature type="transmembrane region" description="Helical" evidence="8">
    <location>
        <begin position="400"/>
        <end position="421"/>
    </location>
</feature>
<feature type="transmembrane region" description="Helical" evidence="8">
    <location>
        <begin position="279"/>
        <end position="303"/>
    </location>
</feature>
<dbReference type="InterPro" id="IPR038731">
    <property type="entry name" value="RgtA/B/C-like"/>
</dbReference>
<dbReference type="GO" id="GO:0016763">
    <property type="term" value="F:pentosyltransferase activity"/>
    <property type="evidence" value="ECO:0007669"/>
    <property type="project" value="TreeGrafter"/>
</dbReference>
<dbReference type="Pfam" id="PF13231">
    <property type="entry name" value="PMT_2"/>
    <property type="match status" value="1"/>
</dbReference>
<evidence type="ECO:0000256" key="7">
    <source>
        <dbReference type="ARBA" id="ARBA00023136"/>
    </source>
</evidence>
<keyword evidence="6 8" id="KW-1133">Transmembrane helix</keyword>
<dbReference type="Proteomes" id="UP000581135">
    <property type="component" value="Unassembled WGS sequence"/>
</dbReference>
<dbReference type="EMBL" id="JACHXA010000002">
    <property type="protein sequence ID" value="MBB3064689.1"/>
    <property type="molecule type" value="Genomic_DNA"/>
</dbReference>
<dbReference type="PANTHER" id="PTHR33908:SF3">
    <property type="entry name" value="UNDECAPRENYL PHOSPHATE-ALPHA-4-AMINO-4-DEOXY-L-ARABINOSE ARABINOSYL TRANSFERASE"/>
    <property type="match status" value="1"/>
</dbReference>
<feature type="transmembrane region" description="Helical" evidence="8">
    <location>
        <begin position="98"/>
        <end position="119"/>
    </location>
</feature>
<dbReference type="PANTHER" id="PTHR33908">
    <property type="entry name" value="MANNOSYLTRANSFERASE YKCB-RELATED"/>
    <property type="match status" value="1"/>
</dbReference>
<evidence type="ECO:0000313" key="10">
    <source>
        <dbReference type="EMBL" id="MBB3064689.1"/>
    </source>
</evidence>
<name>A0A839SRT6_9PROT</name>
<feature type="transmembrane region" description="Helical" evidence="8">
    <location>
        <begin position="152"/>
        <end position="172"/>
    </location>
</feature>
<feature type="transmembrane region" description="Helical" evidence="8">
    <location>
        <begin position="184"/>
        <end position="215"/>
    </location>
</feature>
<evidence type="ECO:0000256" key="1">
    <source>
        <dbReference type="ARBA" id="ARBA00004651"/>
    </source>
</evidence>
<evidence type="ECO:0000259" key="9">
    <source>
        <dbReference type="Pfam" id="PF13231"/>
    </source>
</evidence>
<evidence type="ECO:0000256" key="8">
    <source>
        <dbReference type="SAM" id="Phobius"/>
    </source>
</evidence>
<evidence type="ECO:0000313" key="11">
    <source>
        <dbReference type="Proteomes" id="UP000581135"/>
    </source>
</evidence>
<sequence length="565" mass="60794">MEQVQTNSELRDHRLNARSYLLLAMFALAVFLPGLFDLPPIDRDEARFVQASRQMMESGDYVDIRFQEESRYKKPVGIYWLQVAVAQVHGGGADAPIWVFRLVSLTGAVVAVLLTAWAAAGLFGARAGFLAALLLLGCLLLGVEARLAKTDAVLLACVVLAQGSLARLYLAARSGAGIGYGNALLFWLAMGVALLVKGPIAPLICGLTLVTLGFWERRWRWMLALRPLIGGLLASVIVLPWLLAVSLQSGGAFLEESLGGDLLAKLFQGQESHGAPPGYYLLSFWIAAWPFGFLALVGLLAAWQRRSDPAVRFCLAWLLPSWVVFELVMTKLPHYTLPLYPAIFLLLAGYLRGTIAAPEKTRWRPAVKVGWILQAVLSLLLIAAVIVVPPIAGGGGFNGWSLMAAAAVAVAGILSCGPFTDQAKLRTRPERRVGILLAAGFLFYLGAYQGMLPRMSALWLSPQIARAVESLRPCPDSRLAAAGYTEPSLAILVGTNTLLGSAEAAAAYLIESPKCGIAVVESRAEASFMAALSENGVNVDALTSLSGINYSRGQQVTLTFYRIRQ</sequence>
<dbReference type="RefSeq" id="WP_183415489.1">
    <property type="nucleotide sequence ID" value="NZ_JACHXA010000002.1"/>
</dbReference>
<evidence type="ECO:0000256" key="2">
    <source>
        <dbReference type="ARBA" id="ARBA00022475"/>
    </source>
</evidence>
<comment type="subcellular location">
    <subcellularLocation>
        <location evidence="1">Cell membrane</location>
        <topology evidence="1">Multi-pass membrane protein</topology>
    </subcellularLocation>
</comment>
<comment type="caution">
    <text evidence="10">The sequence shown here is derived from an EMBL/GenBank/DDBJ whole genome shotgun (WGS) entry which is preliminary data.</text>
</comment>
<feature type="transmembrane region" description="Helical" evidence="8">
    <location>
        <begin position="335"/>
        <end position="357"/>
    </location>
</feature>
<evidence type="ECO:0000256" key="6">
    <source>
        <dbReference type="ARBA" id="ARBA00022989"/>
    </source>
</evidence>
<gene>
    <name evidence="10" type="ORF">FHR98_000961</name>
</gene>
<dbReference type="InterPro" id="IPR050297">
    <property type="entry name" value="LipidA_mod_glycosyltrf_83"/>
</dbReference>
<dbReference type="GO" id="GO:0009103">
    <property type="term" value="P:lipopolysaccharide biosynthetic process"/>
    <property type="evidence" value="ECO:0007669"/>
    <property type="project" value="TreeGrafter"/>
</dbReference>
<accession>A0A839SRT6</accession>
<feature type="transmembrane region" description="Helical" evidence="8">
    <location>
        <begin position="125"/>
        <end position="143"/>
    </location>
</feature>
<reference evidence="10 11" key="1">
    <citation type="submission" date="2020-08" db="EMBL/GenBank/DDBJ databases">
        <title>Genomic Encyclopedia of Type Strains, Phase III (KMG-III): the genomes of soil and plant-associated and newly described type strains.</title>
        <authorList>
            <person name="Whitman W."/>
        </authorList>
    </citation>
    <scope>NUCLEOTIDE SEQUENCE [LARGE SCALE GENOMIC DNA]</scope>
    <source>
        <strain evidence="10 11">CECT 8803</strain>
    </source>
</reference>
<evidence type="ECO:0000256" key="5">
    <source>
        <dbReference type="ARBA" id="ARBA00022692"/>
    </source>
</evidence>
<dbReference type="AlphaFoldDB" id="A0A839SRT6"/>
<keyword evidence="4 10" id="KW-0808">Transferase</keyword>
<feature type="transmembrane region" description="Helical" evidence="8">
    <location>
        <begin position="227"/>
        <end position="247"/>
    </location>
</feature>
<keyword evidence="11" id="KW-1185">Reference proteome</keyword>
<feature type="domain" description="Glycosyltransferase RgtA/B/C/D-like" evidence="9">
    <location>
        <begin position="73"/>
        <end position="242"/>
    </location>
</feature>
<protein>
    <submittedName>
        <fullName evidence="10">4-amino-4-deoxy-L-arabinose transferase-like glycosyltransferase</fullName>
    </submittedName>
</protein>
<feature type="transmembrane region" description="Helical" evidence="8">
    <location>
        <begin position="20"/>
        <end position="38"/>
    </location>
</feature>
<dbReference type="GO" id="GO:0005886">
    <property type="term" value="C:plasma membrane"/>
    <property type="evidence" value="ECO:0007669"/>
    <property type="project" value="UniProtKB-SubCell"/>
</dbReference>
<keyword evidence="2" id="KW-1003">Cell membrane</keyword>
<evidence type="ECO:0000256" key="3">
    <source>
        <dbReference type="ARBA" id="ARBA00022676"/>
    </source>
</evidence>
<keyword evidence="3" id="KW-0328">Glycosyltransferase</keyword>
<evidence type="ECO:0000256" key="4">
    <source>
        <dbReference type="ARBA" id="ARBA00022679"/>
    </source>
</evidence>
<dbReference type="GO" id="GO:0010041">
    <property type="term" value="P:response to iron(III) ion"/>
    <property type="evidence" value="ECO:0007669"/>
    <property type="project" value="TreeGrafter"/>
</dbReference>